<dbReference type="InterPro" id="IPR000515">
    <property type="entry name" value="MetI-like"/>
</dbReference>
<evidence type="ECO:0000256" key="1">
    <source>
        <dbReference type="ARBA" id="ARBA00004651"/>
    </source>
</evidence>
<dbReference type="GO" id="GO:0005886">
    <property type="term" value="C:plasma membrane"/>
    <property type="evidence" value="ECO:0007669"/>
    <property type="project" value="UniProtKB-SubCell"/>
</dbReference>
<feature type="transmembrane region" description="Helical" evidence="7">
    <location>
        <begin position="20"/>
        <end position="38"/>
    </location>
</feature>
<keyword evidence="5 7" id="KW-1133">Transmembrane helix</keyword>
<dbReference type="Proteomes" id="UP000677436">
    <property type="component" value="Chromosome"/>
</dbReference>
<keyword evidence="3" id="KW-1003">Cell membrane</keyword>
<sequence>MPDHQWGDPSMRKSLTGTAILLLLPIVGVLAWGVRFIFSPDGWPVLIETAPKWMGVWFGSVAVGLVVTLLNLAVALPVAKMLSHVEWKGKPVLPGYFLFVIVLLTFTFTMMGTDKGLVGLVLMVLIPTLPTSILMLNYAYQSIGKDMVEQASTLGASPVQVFWTITLPLLRPKIELVSLLVFFTAVGQSLLIWWLEGGRLPVISALIHGGLNRTTATVCLFLFVASGTAALIWMWWMERKHNGKRSQGEGCG</sequence>
<evidence type="ECO:0000313" key="9">
    <source>
        <dbReference type="EMBL" id="BCU82889.1"/>
    </source>
</evidence>
<dbReference type="KEGG" id="pabs:JIR001_26720"/>
<dbReference type="CDD" id="cd06261">
    <property type="entry name" value="TM_PBP2"/>
    <property type="match status" value="1"/>
</dbReference>
<feature type="transmembrane region" description="Helical" evidence="7">
    <location>
        <begin position="58"/>
        <end position="79"/>
    </location>
</feature>
<proteinExistence type="inferred from homology"/>
<dbReference type="SUPFAM" id="SSF161098">
    <property type="entry name" value="MetI-like"/>
    <property type="match status" value="1"/>
</dbReference>
<dbReference type="InterPro" id="IPR035906">
    <property type="entry name" value="MetI-like_sf"/>
</dbReference>
<evidence type="ECO:0000256" key="5">
    <source>
        <dbReference type="ARBA" id="ARBA00022989"/>
    </source>
</evidence>
<dbReference type="Gene3D" id="1.10.3720.10">
    <property type="entry name" value="MetI-like"/>
    <property type="match status" value="1"/>
</dbReference>
<organism evidence="9 10">
    <name type="scientific">Polycladomyces abyssicola</name>
    <dbReference type="NCBI Taxonomy" id="1125966"/>
    <lineage>
        <taxon>Bacteria</taxon>
        <taxon>Bacillati</taxon>
        <taxon>Bacillota</taxon>
        <taxon>Bacilli</taxon>
        <taxon>Bacillales</taxon>
        <taxon>Thermoactinomycetaceae</taxon>
        <taxon>Polycladomyces</taxon>
    </lineage>
</organism>
<accession>A0A8D5ZLU3</accession>
<evidence type="ECO:0000256" key="2">
    <source>
        <dbReference type="ARBA" id="ARBA00022448"/>
    </source>
</evidence>
<evidence type="ECO:0000256" key="7">
    <source>
        <dbReference type="RuleBase" id="RU363032"/>
    </source>
</evidence>
<dbReference type="AlphaFoldDB" id="A0A8D5ZLU3"/>
<evidence type="ECO:0000313" key="10">
    <source>
        <dbReference type="Proteomes" id="UP000677436"/>
    </source>
</evidence>
<feature type="transmembrane region" description="Helical" evidence="7">
    <location>
        <begin position="215"/>
        <end position="236"/>
    </location>
</feature>
<feature type="transmembrane region" description="Helical" evidence="7">
    <location>
        <begin position="117"/>
        <end position="140"/>
    </location>
</feature>
<name>A0A8D5ZLU3_9BACL</name>
<evidence type="ECO:0000256" key="3">
    <source>
        <dbReference type="ARBA" id="ARBA00022475"/>
    </source>
</evidence>
<keyword evidence="10" id="KW-1185">Reference proteome</keyword>
<comment type="subcellular location">
    <subcellularLocation>
        <location evidence="1 7">Cell membrane</location>
        <topology evidence="1 7">Multi-pass membrane protein</topology>
    </subcellularLocation>
</comment>
<dbReference type="PANTHER" id="PTHR30183">
    <property type="entry name" value="MOLYBDENUM TRANSPORT SYSTEM PERMEASE PROTEIN MODB"/>
    <property type="match status" value="1"/>
</dbReference>
<feature type="transmembrane region" description="Helical" evidence="7">
    <location>
        <begin position="91"/>
        <end position="111"/>
    </location>
</feature>
<reference evidence="9" key="2">
    <citation type="journal article" date="2021" name="Microbiol. Resour. Announc.">
        <title>Complete Genome Sequence of Polycladomyces abyssicola JIR-001T, Isolated from Hemipelagic Sediment in Deep Seawater.</title>
        <authorList>
            <person name="Tsubouchi T."/>
            <person name="Kaneko Y."/>
        </authorList>
    </citation>
    <scope>NUCLEOTIDE SEQUENCE</scope>
    <source>
        <strain evidence="9">JIR-001</strain>
    </source>
</reference>
<keyword evidence="4 7" id="KW-0812">Transmembrane</keyword>
<feature type="transmembrane region" description="Helical" evidence="7">
    <location>
        <begin position="176"/>
        <end position="195"/>
    </location>
</feature>
<dbReference type="EMBL" id="AP024601">
    <property type="protein sequence ID" value="BCU82889.1"/>
    <property type="molecule type" value="Genomic_DNA"/>
</dbReference>
<dbReference type="Pfam" id="PF00528">
    <property type="entry name" value="BPD_transp_1"/>
    <property type="match status" value="1"/>
</dbReference>
<keyword evidence="2 7" id="KW-0813">Transport</keyword>
<feature type="domain" description="ABC transmembrane type-1" evidence="8">
    <location>
        <begin position="57"/>
        <end position="234"/>
    </location>
</feature>
<keyword evidence="6 7" id="KW-0472">Membrane</keyword>
<dbReference type="PANTHER" id="PTHR30183:SF3">
    <property type="entry name" value="MOLYBDENUM TRANSPORT SYSTEM PERMEASE PROTEIN MODB"/>
    <property type="match status" value="1"/>
</dbReference>
<evidence type="ECO:0000256" key="4">
    <source>
        <dbReference type="ARBA" id="ARBA00022692"/>
    </source>
</evidence>
<protein>
    <recommendedName>
        <fullName evidence="8">ABC transmembrane type-1 domain-containing protein</fullName>
    </recommendedName>
</protein>
<evidence type="ECO:0000256" key="6">
    <source>
        <dbReference type="ARBA" id="ARBA00023136"/>
    </source>
</evidence>
<reference evidence="9" key="1">
    <citation type="journal article" date="2013" name="Int. J. Syst. Evol. Microbiol.">
        <title>Polycladomyces abyssicola gen. nov., sp. nov., a thermophilic filamentous bacterium isolated from hemipelagic sediment.</title>
        <authorList>
            <person name="Tsubouchi T."/>
            <person name="Shimane Y."/>
            <person name="Mori K."/>
            <person name="Usui K."/>
            <person name="Hiraki T."/>
            <person name="Tame A."/>
            <person name="Uematsu K."/>
            <person name="Maruyama T."/>
            <person name="Hatada Y."/>
        </authorList>
    </citation>
    <scope>NUCLEOTIDE SEQUENCE</scope>
    <source>
        <strain evidence="9">JIR-001</strain>
    </source>
</reference>
<evidence type="ECO:0000259" key="8">
    <source>
        <dbReference type="PROSITE" id="PS50928"/>
    </source>
</evidence>
<dbReference type="PROSITE" id="PS50928">
    <property type="entry name" value="ABC_TM1"/>
    <property type="match status" value="1"/>
</dbReference>
<comment type="similarity">
    <text evidence="7">Belongs to the binding-protein-dependent transport system permease family.</text>
</comment>
<gene>
    <name evidence="9" type="ORF">JIR001_26720</name>
</gene>
<dbReference type="GO" id="GO:0055085">
    <property type="term" value="P:transmembrane transport"/>
    <property type="evidence" value="ECO:0007669"/>
    <property type="project" value="InterPro"/>
</dbReference>